<dbReference type="Gene3D" id="1.20.140.160">
    <property type="match status" value="1"/>
</dbReference>
<keyword evidence="3" id="KW-0731">Sigma factor</keyword>
<evidence type="ECO:0000259" key="5">
    <source>
        <dbReference type="Pfam" id="PF04542"/>
    </source>
</evidence>
<dbReference type="InterPro" id="IPR013249">
    <property type="entry name" value="RNA_pol_sigma70_r4_t2"/>
</dbReference>
<dbReference type="eggNOG" id="COG1595">
    <property type="taxonomic scope" value="Bacteria"/>
</dbReference>
<keyword evidence="2" id="KW-0805">Transcription regulation</keyword>
<sequence length="216" mass="25061">MAPTGGVAFHEVPRYKLGSFRHYNEDFAFLFHNMGIKPINGRCYRYGYNRIGLSPTTDCRIAALPALPALRRYCYALTSHPQNAEDLLQASVERALSRWQQYQVDSHFDRWLYRLCRNYWIDTMRKQKPSETWDEEHDYEQQTLSTEQVYSASAALNKVQSHMQKLNEAMRSVLYLVAVEGRSYQEAADILNVPIGTVMSRLTRARQQLSRSVGDI</sequence>
<dbReference type="Pfam" id="PF08281">
    <property type="entry name" value="Sigma70_r4_2"/>
    <property type="match status" value="1"/>
</dbReference>
<dbReference type="SUPFAM" id="SSF88659">
    <property type="entry name" value="Sigma3 and sigma4 domains of RNA polymerase sigma factors"/>
    <property type="match status" value="1"/>
</dbReference>
<dbReference type="GO" id="GO:0003677">
    <property type="term" value="F:DNA binding"/>
    <property type="evidence" value="ECO:0007669"/>
    <property type="project" value="InterPro"/>
</dbReference>
<dbReference type="KEGG" id="tol:TOL_0060"/>
<dbReference type="InterPro" id="IPR014284">
    <property type="entry name" value="RNA_pol_sigma-70_dom"/>
</dbReference>
<keyword evidence="4" id="KW-0804">Transcription</keyword>
<feature type="domain" description="RNA polymerase sigma factor 70 region 4 type 2" evidence="6">
    <location>
        <begin position="159"/>
        <end position="209"/>
    </location>
</feature>
<dbReference type="STRING" id="187493.CN03_00870"/>
<dbReference type="GO" id="GO:0016987">
    <property type="term" value="F:sigma factor activity"/>
    <property type="evidence" value="ECO:0007669"/>
    <property type="project" value="UniProtKB-KW"/>
</dbReference>
<evidence type="ECO:0000256" key="1">
    <source>
        <dbReference type="ARBA" id="ARBA00010641"/>
    </source>
</evidence>
<evidence type="ECO:0000256" key="2">
    <source>
        <dbReference type="ARBA" id="ARBA00023015"/>
    </source>
</evidence>
<evidence type="ECO:0000313" key="7">
    <source>
        <dbReference type="EMBL" id="CCU70509.1"/>
    </source>
</evidence>
<evidence type="ECO:0000259" key="6">
    <source>
        <dbReference type="Pfam" id="PF08281"/>
    </source>
</evidence>
<dbReference type="Proteomes" id="UP000011866">
    <property type="component" value="Chromosome"/>
</dbReference>
<name>M5DYB6_9GAMM</name>
<accession>M5DYB6</accession>
<proteinExistence type="inferred from homology"/>
<dbReference type="PANTHER" id="PTHR43133:SF25">
    <property type="entry name" value="RNA POLYMERASE SIGMA FACTOR RFAY-RELATED"/>
    <property type="match status" value="1"/>
</dbReference>
<dbReference type="InterPro" id="IPR013325">
    <property type="entry name" value="RNA_pol_sigma_r2"/>
</dbReference>
<evidence type="ECO:0000256" key="3">
    <source>
        <dbReference type="ARBA" id="ARBA00023082"/>
    </source>
</evidence>
<protein>
    <submittedName>
        <fullName evidence="7">Putative rna polymerase sigma-e factor (Sigma-24) protein</fullName>
    </submittedName>
</protein>
<dbReference type="RefSeq" id="WP_015485254.1">
    <property type="nucleotide sequence ID" value="NC_020888.1"/>
</dbReference>
<dbReference type="NCBIfam" id="TIGR02937">
    <property type="entry name" value="sigma70-ECF"/>
    <property type="match status" value="1"/>
</dbReference>
<dbReference type="InterPro" id="IPR039425">
    <property type="entry name" value="RNA_pol_sigma-70-like"/>
</dbReference>
<dbReference type="EMBL" id="HF680312">
    <property type="protein sequence ID" value="CCU70509.1"/>
    <property type="molecule type" value="Genomic_DNA"/>
</dbReference>
<organism evidence="7 8">
    <name type="scientific">Thalassolituus oleivorans MIL-1</name>
    <dbReference type="NCBI Taxonomy" id="1298593"/>
    <lineage>
        <taxon>Bacteria</taxon>
        <taxon>Pseudomonadati</taxon>
        <taxon>Pseudomonadota</taxon>
        <taxon>Gammaproteobacteria</taxon>
        <taxon>Oceanospirillales</taxon>
        <taxon>Oceanospirillaceae</taxon>
        <taxon>Thalassolituus</taxon>
    </lineage>
</organism>
<dbReference type="GeneID" id="79175082"/>
<dbReference type="Pfam" id="PF04542">
    <property type="entry name" value="Sigma70_r2"/>
    <property type="match status" value="1"/>
</dbReference>
<dbReference type="AlphaFoldDB" id="M5DYB6"/>
<dbReference type="HOGENOM" id="CLU_047691_1_4_6"/>
<evidence type="ECO:0000256" key="4">
    <source>
        <dbReference type="ARBA" id="ARBA00023163"/>
    </source>
</evidence>
<keyword evidence="8" id="KW-1185">Reference proteome</keyword>
<comment type="similarity">
    <text evidence="1">Belongs to the sigma-70 factor family. ECF subfamily.</text>
</comment>
<dbReference type="CDD" id="cd06171">
    <property type="entry name" value="Sigma70_r4"/>
    <property type="match status" value="1"/>
</dbReference>
<evidence type="ECO:0000313" key="8">
    <source>
        <dbReference type="Proteomes" id="UP000011866"/>
    </source>
</evidence>
<dbReference type="GO" id="GO:0006352">
    <property type="term" value="P:DNA-templated transcription initiation"/>
    <property type="evidence" value="ECO:0007669"/>
    <property type="project" value="InterPro"/>
</dbReference>
<gene>
    <name evidence="7" type="ORF">TOL_0060</name>
</gene>
<feature type="domain" description="RNA polymerase sigma-70 region 2" evidence="5">
    <location>
        <begin position="67"/>
        <end position="128"/>
    </location>
</feature>
<dbReference type="InterPro" id="IPR007627">
    <property type="entry name" value="RNA_pol_sigma70_r2"/>
</dbReference>
<dbReference type="InterPro" id="IPR013324">
    <property type="entry name" value="RNA_pol_sigma_r3/r4-like"/>
</dbReference>
<dbReference type="PANTHER" id="PTHR43133">
    <property type="entry name" value="RNA POLYMERASE ECF-TYPE SIGMA FACTO"/>
    <property type="match status" value="1"/>
</dbReference>
<dbReference type="SUPFAM" id="SSF88946">
    <property type="entry name" value="Sigma2 domain of RNA polymerase sigma factors"/>
    <property type="match status" value="1"/>
</dbReference>
<reference evidence="7 8" key="1">
    <citation type="journal article" date="2013" name="Genome Announc.">
        <title>Genome Sequence of Thalassolituus oleivorans MIL-1 (DSM 14913T).</title>
        <authorList>
            <person name="Golyshin P.N."/>
            <person name="Werner J."/>
            <person name="Chernikova T.N."/>
            <person name="Tran H."/>
            <person name="Ferrer M."/>
            <person name="Yakimov M.M."/>
            <person name="Teeling H."/>
            <person name="Golyshina O.V."/>
        </authorList>
    </citation>
    <scope>NUCLEOTIDE SEQUENCE [LARGE SCALE GENOMIC DNA]</scope>
    <source>
        <strain evidence="7 8">MIL-1</strain>
    </source>
</reference>